<sequence>MRTRVKICGITRPNDGVVAAEAGCDAIGLVFWGGSQRCVSLQQAEAIIAALPPMVTRVALFVDPSEAEVEAALAALPIDLLQFHGRESAEFCARFQHDYIKAIAMGDAQSPEQQMQKHGKAKGFLLDSHASGAAGGSGKTFDWSRWPGLKDRTLLLAGGLDATNVAQAIKQTRPYAVDVSSGVETSPGIKDPKRIQEFLNEVSRVDSH</sequence>
<dbReference type="GO" id="GO:0004640">
    <property type="term" value="F:phosphoribosylanthranilate isomerase activity"/>
    <property type="evidence" value="ECO:0007669"/>
    <property type="project" value="UniProtKB-UniRule"/>
</dbReference>
<feature type="domain" description="N-(5'phosphoribosyl) anthranilate isomerase (PRAI)" evidence="11">
    <location>
        <begin position="5"/>
        <end position="200"/>
    </location>
</feature>
<evidence type="ECO:0000259" key="11">
    <source>
        <dbReference type="Pfam" id="PF00697"/>
    </source>
</evidence>
<dbReference type="Proteomes" id="UP000223759">
    <property type="component" value="Unassembled WGS sequence"/>
</dbReference>
<dbReference type="CDD" id="cd00405">
    <property type="entry name" value="PRAI"/>
    <property type="match status" value="1"/>
</dbReference>
<dbReference type="GO" id="GO:0000162">
    <property type="term" value="P:L-tryptophan biosynthetic process"/>
    <property type="evidence" value="ECO:0007669"/>
    <property type="project" value="UniProtKB-UniRule"/>
</dbReference>
<evidence type="ECO:0000256" key="9">
    <source>
        <dbReference type="ARBA" id="ARBA00023235"/>
    </source>
</evidence>
<proteinExistence type="inferred from homology"/>
<dbReference type="InterPro" id="IPR013785">
    <property type="entry name" value="Aldolase_TIM"/>
</dbReference>
<organism evidence="12 13">
    <name type="scientific">Ectothiorhodosinus mongolicus</name>
    <dbReference type="NCBI Taxonomy" id="233100"/>
    <lineage>
        <taxon>Bacteria</taxon>
        <taxon>Pseudomonadati</taxon>
        <taxon>Pseudomonadota</taxon>
        <taxon>Gammaproteobacteria</taxon>
        <taxon>Chromatiales</taxon>
        <taxon>Ectothiorhodospiraceae</taxon>
        <taxon>Ectothiorhodosinus</taxon>
    </lineage>
</organism>
<evidence type="ECO:0000256" key="7">
    <source>
        <dbReference type="ARBA" id="ARBA00022822"/>
    </source>
</evidence>
<comment type="pathway">
    <text evidence="2 10">Amino-acid biosynthesis; L-tryptophan biosynthesis; L-tryptophan from chorismate: step 3/5.</text>
</comment>
<name>A0A1R3VQ12_9GAMM</name>
<dbReference type="NCBIfam" id="NF002298">
    <property type="entry name" value="PRK01222.1-4"/>
    <property type="match status" value="1"/>
</dbReference>
<gene>
    <name evidence="10" type="primary">trpF</name>
    <name evidence="12" type="ORF">SAMN05216526_0458</name>
</gene>
<dbReference type="OrthoDB" id="9796196at2"/>
<evidence type="ECO:0000256" key="1">
    <source>
        <dbReference type="ARBA" id="ARBA00001164"/>
    </source>
</evidence>
<keyword evidence="7 10" id="KW-0822">Tryptophan biosynthesis</keyword>
<dbReference type="Pfam" id="PF00697">
    <property type="entry name" value="PRAI"/>
    <property type="match status" value="1"/>
</dbReference>
<keyword evidence="9 10" id="KW-0413">Isomerase</keyword>
<dbReference type="STRING" id="233100.SAMN05216526_0458"/>
<dbReference type="InterPro" id="IPR011060">
    <property type="entry name" value="RibuloseP-bd_barrel"/>
</dbReference>
<keyword evidence="6 10" id="KW-0028">Amino-acid biosynthesis</keyword>
<dbReference type="RefSeq" id="WP_076754562.1">
    <property type="nucleotide sequence ID" value="NZ_CP023018.1"/>
</dbReference>
<evidence type="ECO:0000256" key="6">
    <source>
        <dbReference type="ARBA" id="ARBA00022605"/>
    </source>
</evidence>
<accession>A0A1R3VQ12</accession>
<comment type="similarity">
    <text evidence="3 10">Belongs to the TrpF family.</text>
</comment>
<evidence type="ECO:0000313" key="12">
    <source>
        <dbReference type="EMBL" id="SIT66042.1"/>
    </source>
</evidence>
<keyword evidence="13" id="KW-1185">Reference proteome</keyword>
<dbReference type="PANTHER" id="PTHR42894">
    <property type="entry name" value="N-(5'-PHOSPHORIBOSYL)ANTHRANILATE ISOMERASE"/>
    <property type="match status" value="1"/>
</dbReference>
<dbReference type="InterPro" id="IPR044643">
    <property type="entry name" value="TrpF_fam"/>
</dbReference>
<evidence type="ECO:0000256" key="3">
    <source>
        <dbReference type="ARBA" id="ARBA00007571"/>
    </source>
</evidence>
<dbReference type="Gene3D" id="3.20.20.70">
    <property type="entry name" value="Aldolase class I"/>
    <property type="match status" value="1"/>
</dbReference>
<evidence type="ECO:0000256" key="4">
    <source>
        <dbReference type="ARBA" id="ARBA00012572"/>
    </source>
</evidence>
<dbReference type="SUPFAM" id="SSF51366">
    <property type="entry name" value="Ribulose-phoshate binding barrel"/>
    <property type="match status" value="1"/>
</dbReference>
<evidence type="ECO:0000256" key="5">
    <source>
        <dbReference type="ARBA" id="ARBA00022272"/>
    </source>
</evidence>
<protein>
    <recommendedName>
        <fullName evidence="5 10">N-(5'-phosphoribosyl)anthranilate isomerase</fullName>
        <shortName evidence="10">PRAI</shortName>
        <ecNumber evidence="4 10">5.3.1.24</ecNumber>
    </recommendedName>
</protein>
<evidence type="ECO:0000256" key="2">
    <source>
        <dbReference type="ARBA" id="ARBA00004664"/>
    </source>
</evidence>
<dbReference type="EC" id="5.3.1.24" evidence="4 10"/>
<dbReference type="FunFam" id="3.20.20.70:FF:000075">
    <property type="entry name" value="Tryptophan biosynthesis protein TRP1"/>
    <property type="match status" value="1"/>
</dbReference>
<dbReference type="UniPathway" id="UPA00035">
    <property type="reaction ID" value="UER00042"/>
</dbReference>
<evidence type="ECO:0000256" key="10">
    <source>
        <dbReference type="HAMAP-Rule" id="MF_00135"/>
    </source>
</evidence>
<dbReference type="InterPro" id="IPR001240">
    <property type="entry name" value="PRAI_dom"/>
</dbReference>
<evidence type="ECO:0000256" key="8">
    <source>
        <dbReference type="ARBA" id="ARBA00023141"/>
    </source>
</evidence>
<comment type="catalytic activity">
    <reaction evidence="1 10">
        <text>N-(5-phospho-beta-D-ribosyl)anthranilate = 1-(2-carboxyphenylamino)-1-deoxy-D-ribulose 5-phosphate</text>
        <dbReference type="Rhea" id="RHEA:21540"/>
        <dbReference type="ChEBI" id="CHEBI:18277"/>
        <dbReference type="ChEBI" id="CHEBI:58613"/>
        <dbReference type="EC" id="5.3.1.24"/>
    </reaction>
</comment>
<dbReference type="PANTHER" id="PTHR42894:SF1">
    <property type="entry name" value="N-(5'-PHOSPHORIBOSYL)ANTHRANILATE ISOMERASE"/>
    <property type="match status" value="1"/>
</dbReference>
<dbReference type="AlphaFoldDB" id="A0A1R3VQ12"/>
<evidence type="ECO:0000313" key="13">
    <source>
        <dbReference type="Proteomes" id="UP000223759"/>
    </source>
</evidence>
<reference evidence="12 13" key="1">
    <citation type="submission" date="2017-01" db="EMBL/GenBank/DDBJ databases">
        <authorList>
            <person name="Mah S.A."/>
            <person name="Swanson W.J."/>
            <person name="Moy G.W."/>
            <person name="Vacquier V.D."/>
        </authorList>
    </citation>
    <scope>NUCLEOTIDE SEQUENCE [LARGE SCALE GENOMIC DNA]</scope>
    <source>
        <strain evidence="12 13">M9</strain>
    </source>
</reference>
<keyword evidence="8 10" id="KW-0057">Aromatic amino acid biosynthesis</keyword>
<dbReference type="HAMAP" id="MF_00135">
    <property type="entry name" value="PRAI"/>
    <property type="match status" value="1"/>
</dbReference>
<dbReference type="EMBL" id="FTPK01000001">
    <property type="protein sequence ID" value="SIT66042.1"/>
    <property type="molecule type" value="Genomic_DNA"/>
</dbReference>